<feature type="transmembrane region" description="Helical" evidence="1">
    <location>
        <begin position="398"/>
        <end position="419"/>
    </location>
</feature>
<keyword evidence="1" id="KW-0812">Transmembrane</keyword>
<organism evidence="3 4">
    <name type="scientific">Lentzea cavernae</name>
    <dbReference type="NCBI Taxonomy" id="2020703"/>
    <lineage>
        <taxon>Bacteria</taxon>
        <taxon>Bacillati</taxon>
        <taxon>Actinomycetota</taxon>
        <taxon>Actinomycetes</taxon>
        <taxon>Pseudonocardiales</taxon>
        <taxon>Pseudonocardiaceae</taxon>
        <taxon>Lentzea</taxon>
    </lineage>
</organism>
<name>A0ABQ3M830_9PSEU</name>
<dbReference type="RefSeq" id="WP_191297819.1">
    <property type="nucleotide sequence ID" value="NZ_BNAR01000003.1"/>
</dbReference>
<keyword evidence="2" id="KW-0732">Signal</keyword>
<accession>A0ABQ3M830</accession>
<dbReference type="InterPro" id="IPR013783">
    <property type="entry name" value="Ig-like_fold"/>
</dbReference>
<feature type="signal peptide" evidence="2">
    <location>
        <begin position="1"/>
        <end position="24"/>
    </location>
</feature>
<evidence type="ECO:0000256" key="1">
    <source>
        <dbReference type="SAM" id="Phobius"/>
    </source>
</evidence>
<dbReference type="EMBL" id="BNAR01000003">
    <property type="protein sequence ID" value="GHH36113.1"/>
    <property type="molecule type" value="Genomic_DNA"/>
</dbReference>
<reference evidence="4" key="1">
    <citation type="journal article" date="2019" name="Int. J. Syst. Evol. Microbiol.">
        <title>The Global Catalogue of Microorganisms (GCM) 10K type strain sequencing project: providing services to taxonomists for standard genome sequencing and annotation.</title>
        <authorList>
            <consortium name="The Broad Institute Genomics Platform"/>
            <consortium name="The Broad Institute Genome Sequencing Center for Infectious Disease"/>
            <person name="Wu L."/>
            <person name="Ma J."/>
        </authorList>
    </citation>
    <scope>NUCLEOTIDE SEQUENCE [LARGE SCALE GENOMIC DNA]</scope>
    <source>
        <strain evidence="4">CGMCC 4.7367</strain>
    </source>
</reference>
<protein>
    <recommendedName>
        <fullName evidence="5">Gram-positive cocci surface proteins LPxTG domain-containing protein</fullName>
    </recommendedName>
</protein>
<keyword evidence="4" id="KW-1185">Reference proteome</keyword>
<proteinExistence type="predicted"/>
<keyword evidence="1" id="KW-0472">Membrane</keyword>
<gene>
    <name evidence="3" type="ORF">GCM10017774_22440</name>
</gene>
<keyword evidence="1" id="KW-1133">Transmembrane helix</keyword>
<comment type="caution">
    <text evidence="3">The sequence shown here is derived from an EMBL/GenBank/DDBJ whole genome shotgun (WGS) entry which is preliminary data.</text>
</comment>
<feature type="chain" id="PRO_5046651199" description="Gram-positive cocci surface proteins LPxTG domain-containing protein" evidence="2">
    <location>
        <begin position="25"/>
        <end position="424"/>
    </location>
</feature>
<evidence type="ECO:0000313" key="3">
    <source>
        <dbReference type="EMBL" id="GHH36113.1"/>
    </source>
</evidence>
<evidence type="ECO:0008006" key="5">
    <source>
        <dbReference type="Google" id="ProtNLM"/>
    </source>
</evidence>
<dbReference type="Proteomes" id="UP000605568">
    <property type="component" value="Unassembled WGS sequence"/>
</dbReference>
<sequence>MKKFCAVAMTAALVLPVVATSAAAQDETITVEGLFFLDRNGDNVFNEGENVRANGKGVAVRVQGSTELVGTFPTGPDGRYKAVLPKGPKYTITNIDMTDYTTTKVGHGASESTSGVDFPLRGEFLSGFSFVDTNGDGVKQADEKVHSGKVKVTGQVQTGAQFSGEAQAGPDGAYRLDLPLGALTLTAPNLAKDGLALAKPRQDQDVDWVTGTRALGAAAGQRDIRVDVRYVEAKADIALESAISPVKDSYTLGEQVDVKLTVSNKGNVPVAPTLVLGSFAAKLVSHSDNVTVQPGTEDVFTVKEKILPGQQLDVVLKIELDDLEYREVHAMARFGFDGLPDTNRKNNVAVLPIKVVAKGTTVPTTSTTSATAAPTTTTTPAVAKAGNQSGLASTGASVFGFLGLGSLLLAAGAAAFFMARRRRS</sequence>
<evidence type="ECO:0000256" key="2">
    <source>
        <dbReference type="SAM" id="SignalP"/>
    </source>
</evidence>
<dbReference type="Gene3D" id="2.60.40.10">
    <property type="entry name" value="Immunoglobulins"/>
    <property type="match status" value="2"/>
</dbReference>
<evidence type="ECO:0000313" key="4">
    <source>
        <dbReference type="Proteomes" id="UP000605568"/>
    </source>
</evidence>